<proteinExistence type="predicted"/>
<name>I3XFV4_SINF2</name>
<protein>
    <submittedName>
        <fullName evidence="1">Uncharacterized protein</fullName>
    </submittedName>
</protein>
<dbReference type="EMBL" id="CP003564">
    <property type="protein sequence ID" value="AFL54760.1"/>
    <property type="molecule type" value="Genomic_DNA"/>
</dbReference>
<organism evidence="1">
    <name type="scientific">Sinorhizobium fredii (strain USDA 257)</name>
    <dbReference type="NCBI Taxonomy" id="1185652"/>
    <lineage>
        <taxon>Bacteria</taxon>
        <taxon>Pseudomonadati</taxon>
        <taxon>Pseudomonadota</taxon>
        <taxon>Alphaproteobacteria</taxon>
        <taxon>Hyphomicrobiales</taxon>
        <taxon>Rhizobiaceae</taxon>
        <taxon>Sinorhizobium/Ensifer group</taxon>
        <taxon>Sinorhizobium</taxon>
    </lineage>
</organism>
<accession>I3XFV4</accession>
<dbReference type="AlphaFoldDB" id="I3XFV4"/>
<reference evidence="1" key="1">
    <citation type="journal article" date="2012" name="J. Bacteriol.">
        <title>Complete genome sequence of the broad-host-range strain Sinorhizobium fredii USDA257.</title>
        <authorList>
            <person name="Schuldes J."/>
            <person name="Rodriguez Orbegoso M."/>
            <person name="Schmeisser C."/>
            <person name="Krishnan H.B."/>
            <person name="Daniel R."/>
            <person name="Streit W.R."/>
        </authorList>
    </citation>
    <scope>NUCLEOTIDE SEQUENCE [LARGE SCALE GENOMIC DNA]</scope>
    <source>
        <strain evidence="1">USDA 257</strain>
        <plasmid evidence="1">pUSDA257</plasmid>
    </source>
</reference>
<gene>
    <name evidence="1" type="ORF">USDA257_p00420</name>
</gene>
<keyword evidence="1" id="KW-0614">Plasmid</keyword>
<evidence type="ECO:0000313" key="1">
    <source>
        <dbReference type="EMBL" id="AFL54760.1"/>
    </source>
</evidence>
<dbReference type="HOGENOM" id="CLU_3348693_0_0_5"/>
<geneLocation type="plasmid" evidence="2">
    <name>pUSDA257 fragment 1</name>
</geneLocation>
<sequence>MSQAACVPFRANFASVIRLSPADTPRRLSRGALESGN</sequence>
<evidence type="ECO:0000313" key="2">
    <source>
        <dbReference type="Proteomes" id="UP000006180"/>
    </source>
</evidence>